<evidence type="ECO:0000313" key="3">
    <source>
        <dbReference type="Proteomes" id="UP000018680"/>
    </source>
</evidence>
<accession>V5WIW8</accession>
<proteinExistence type="predicted"/>
<evidence type="ECO:0000256" key="1">
    <source>
        <dbReference type="SAM" id="MobiDB-lite"/>
    </source>
</evidence>
<sequence>MFFISKIYSPIIFPGFHSVCRIWERKLSHILFFAITNKEPGPEARFQSLPSGKIRREAGNQSDY</sequence>
<feature type="region of interest" description="Disordered" evidence="1">
    <location>
        <begin position="41"/>
        <end position="64"/>
    </location>
</feature>
<keyword evidence="3" id="KW-1185">Reference proteome</keyword>
<organism evidence="2 3">
    <name type="scientific">Salinispira pacifica</name>
    <dbReference type="NCBI Taxonomy" id="1307761"/>
    <lineage>
        <taxon>Bacteria</taxon>
        <taxon>Pseudomonadati</taxon>
        <taxon>Spirochaetota</taxon>
        <taxon>Spirochaetia</taxon>
        <taxon>Spirochaetales</taxon>
        <taxon>Spirochaetaceae</taxon>
        <taxon>Salinispira</taxon>
    </lineage>
</organism>
<dbReference type="KEGG" id="slr:L21SP2_2385"/>
<dbReference type="EMBL" id="CP006939">
    <property type="protein sequence ID" value="AHC15738.1"/>
    <property type="molecule type" value="Genomic_DNA"/>
</dbReference>
<evidence type="ECO:0000313" key="2">
    <source>
        <dbReference type="EMBL" id="AHC15738.1"/>
    </source>
</evidence>
<dbReference type="AlphaFoldDB" id="V5WIW8"/>
<gene>
    <name evidence="2" type="ORF">L21SP2_2385</name>
</gene>
<name>V5WIW8_9SPIO</name>
<dbReference type="Proteomes" id="UP000018680">
    <property type="component" value="Chromosome"/>
</dbReference>
<protein>
    <submittedName>
        <fullName evidence="2">Uncharacterized protein</fullName>
    </submittedName>
</protein>
<dbReference type="HOGENOM" id="CLU_2865269_0_0_12"/>
<reference evidence="2 3" key="1">
    <citation type="journal article" date="2015" name="Stand. Genomic Sci.">
        <title>Complete genome sequence and description of Salinispira pacifica gen. nov., sp. nov., a novel spirochaete isolated form a hypersaline microbial mat.</title>
        <authorList>
            <person name="Ben Hania W."/>
            <person name="Joseph M."/>
            <person name="Schumann P."/>
            <person name="Bunk B."/>
            <person name="Fiebig A."/>
            <person name="Sproer C."/>
            <person name="Klenk H.P."/>
            <person name="Fardeau M.L."/>
            <person name="Spring S."/>
        </authorList>
    </citation>
    <scope>NUCLEOTIDE SEQUENCE [LARGE SCALE GENOMIC DNA]</scope>
    <source>
        <strain evidence="2 3">L21-RPul-D2</strain>
    </source>
</reference>